<dbReference type="Gene3D" id="3.40.50.300">
    <property type="entry name" value="P-loop containing nucleotide triphosphate hydrolases"/>
    <property type="match status" value="1"/>
</dbReference>
<dbReference type="Proteomes" id="UP000327458">
    <property type="component" value="Unassembled WGS sequence"/>
</dbReference>
<dbReference type="Pfam" id="PF13177">
    <property type="entry name" value="DNA_pol3_delta2"/>
    <property type="match status" value="1"/>
</dbReference>
<dbReference type="InterPro" id="IPR027417">
    <property type="entry name" value="P-loop_NTPase"/>
</dbReference>
<evidence type="ECO:0000313" key="1">
    <source>
        <dbReference type="EMBL" id="KAA6233020.1"/>
    </source>
</evidence>
<dbReference type="NCBIfam" id="TIGR00678">
    <property type="entry name" value="holB"/>
    <property type="match status" value="1"/>
</dbReference>
<reference evidence="1 2" key="1">
    <citation type="submission" date="2019-07" db="EMBL/GenBank/DDBJ databases">
        <title>Draft genome Sequence of Chlorobium phaeovibrioides sp. strain PhvTcv-s14, from the Phylum Chlorobi.</title>
        <authorList>
            <person name="Babenko V."/>
            <person name="Boldyreva D."/>
            <person name="Kanygina A."/>
            <person name="Selezneva O."/>
            <person name="Akopiyan T."/>
            <person name="Lunina O."/>
        </authorList>
    </citation>
    <scope>NUCLEOTIDE SEQUENCE [LARGE SCALE GENOMIC DNA]</scope>
    <source>
        <strain evidence="1 2">GrTcv12</strain>
    </source>
</reference>
<gene>
    <name evidence="1" type="primary">holB</name>
    <name evidence="1" type="ORF">FP507_08145</name>
</gene>
<accession>A0A5M8IDK3</accession>
<name>A0A5M8IDK3_CHLPH</name>
<dbReference type="EC" id="2.7.7.7" evidence="1"/>
<keyword evidence="1" id="KW-0808">Transferase</keyword>
<dbReference type="InterPro" id="IPR004622">
    <property type="entry name" value="DNA_pol_HolB"/>
</dbReference>
<protein>
    <submittedName>
        <fullName evidence="1">DNA polymerase III subunit delta</fullName>
        <ecNumber evidence="1">2.7.7.7</ecNumber>
    </submittedName>
</protein>
<proteinExistence type="predicted"/>
<dbReference type="RefSeq" id="WP_151419579.1">
    <property type="nucleotide sequence ID" value="NZ_VMRG01000001.1"/>
</dbReference>
<dbReference type="AlphaFoldDB" id="A0A5M8IDK3"/>
<dbReference type="PANTHER" id="PTHR11669:SF8">
    <property type="entry name" value="DNA POLYMERASE III SUBUNIT DELTA"/>
    <property type="match status" value="1"/>
</dbReference>
<organism evidence="1 2">
    <name type="scientific">Chlorobium phaeovibrioides</name>
    <dbReference type="NCBI Taxonomy" id="1094"/>
    <lineage>
        <taxon>Bacteria</taxon>
        <taxon>Pseudomonadati</taxon>
        <taxon>Chlorobiota</taxon>
        <taxon>Chlorobiia</taxon>
        <taxon>Chlorobiales</taxon>
        <taxon>Chlorobiaceae</taxon>
        <taxon>Chlorobium/Pelodictyon group</taxon>
        <taxon>Chlorobium</taxon>
    </lineage>
</organism>
<comment type="caution">
    <text evidence="1">The sequence shown here is derived from an EMBL/GenBank/DDBJ whole genome shotgun (WGS) entry which is preliminary data.</text>
</comment>
<dbReference type="GO" id="GO:0008408">
    <property type="term" value="F:3'-5' exonuclease activity"/>
    <property type="evidence" value="ECO:0007669"/>
    <property type="project" value="InterPro"/>
</dbReference>
<dbReference type="PANTHER" id="PTHR11669">
    <property type="entry name" value="REPLICATION FACTOR C / DNA POLYMERASE III GAMMA-TAU SUBUNIT"/>
    <property type="match status" value="1"/>
</dbReference>
<sequence>MSWNTVIGQQQQVRVLRSALLGGRLAHAYLFTGPDGAGKEMVAFELAKALSCTSSGTSPEGACGLCADCREMEALLHPNVEYLFPVESALLEGSDSPKKDNRKFTEAKERYDTLLEQKKANPYFTPCMDRSMGILTEQVIQLQQKASFMPREGSRKVFIISQADRLHPSAANKLLKLLEEPPPHILFILVSSRPESLLPTIRSRCQEIIFQRIPERELRSWMEEQRTDIAPDERESIVKASRGSLRRAWELMLNRMEPGFEPAEKAIRTKALDYLRSILMAGHFHKAILSAEEQTKNLSRQELILFISSILLFLQDAMHRSINPAFANLNNPDIADAVDRFARNFPNPDLMAISTLAEESIRSLERNAGSLLVMAAFTSQLRPLIKKNQENQGKN</sequence>
<dbReference type="GO" id="GO:0006261">
    <property type="term" value="P:DNA-templated DNA replication"/>
    <property type="evidence" value="ECO:0007669"/>
    <property type="project" value="TreeGrafter"/>
</dbReference>
<dbReference type="EMBL" id="VMRG01000001">
    <property type="protein sequence ID" value="KAA6233020.1"/>
    <property type="molecule type" value="Genomic_DNA"/>
</dbReference>
<dbReference type="SUPFAM" id="SSF52540">
    <property type="entry name" value="P-loop containing nucleoside triphosphate hydrolases"/>
    <property type="match status" value="1"/>
</dbReference>
<dbReference type="GO" id="GO:0003887">
    <property type="term" value="F:DNA-directed DNA polymerase activity"/>
    <property type="evidence" value="ECO:0007669"/>
    <property type="project" value="UniProtKB-EC"/>
</dbReference>
<dbReference type="InterPro" id="IPR050238">
    <property type="entry name" value="DNA_Rep/Repair_Clamp_Loader"/>
</dbReference>
<keyword evidence="1" id="KW-0548">Nucleotidyltransferase</keyword>
<evidence type="ECO:0000313" key="2">
    <source>
        <dbReference type="Proteomes" id="UP000327458"/>
    </source>
</evidence>